<protein>
    <submittedName>
        <fullName evidence="1">Uncharacterized protein</fullName>
    </submittedName>
</protein>
<dbReference type="EMBL" id="JAUSUD010000001">
    <property type="protein sequence ID" value="MDQ0228843.1"/>
    <property type="molecule type" value="Genomic_DNA"/>
</dbReference>
<comment type="caution">
    <text evidence="1">The sequence shown here is derived from an EMBL/GenBank/DDBJ whole genome shotgun (WGS) entry which is preliminary data.</text>
</comment>
<sequence>MFDPTVFDNLKVIIEGYIYDLEAEGSVVLNGRSDVIDIATMSRHYSITYAKGTNNKQLATLELSMNQRQLAGELLRQLKSPGCHIKLVFYEQLQYEGQDEILMKKINKLWGLHEIKHSTTKEISSNIESYHFRYEVNFSTLFREGEEEIEGLLNLIDTSVSLLK</sequence>
<gene>
    <name evidence="1" type="ORF">J2S19_000093</name>
</gene>
<evidence type="ECO:0000313" key="1">
    <source>
        <dbReference type="EMBL" id="MDQ0228843.1"/>
    </source>
</evidence>
<evidence type="ECO:0000313" key="2">
    <source>
        <dbReference type="Proteomes" id="UP001234495"/>
    </source>
</evidence>
<accession>A0ABT9ZB61</accession>
<proteinExistence type="predicted"/>
<reference evidence="1 2" key="1">
    <citation type="submission" date="2023-07" db="EMBL/GenBank/DDBJ databases">
        <title>Genomic Encyclopedia of Type Strains, Phase IV (KMG-IV): sequencing the most valuable type-strain genomes for metagenomic binning, comparative biology and taxonomic classification.</title>
        <authorList>
            <person name="Goeker M."/>
        </authorList>
    </citation>
    <scope>NUCLEOTIDE SEQUENCE [LARGE SCALE GENOMIC DNA]</scope>
    <source>
        <strain evidence="1 2">DSM 29005</strain>
    </source>
</reference>
<organism evidence="1 2">
    <name type="scientific">Metabacillus malikii</name>
    <dbReference type="NCBI Taxonomy" id="1504265"/>
    <lineage>
        <taxon>Bacteria</taxon>
        <taxon>Bacillati</taxon>
        <taxon>Bacillota</taxon>
        <taxon>Bacilli</taxon>
        <taxon>Bacillales</taxon>
        <taxon>Bacillaceae</taxon>
        <taxon>Metabacillus</taxon>
    </lineage>
</organism>
<name>A0ABT9ZB61_9BACI</name>
<dbReference type="Proteomes" id="UP001234495">
    <property type="component" value="Unassembled WGS sequence"/>
</dbReference>
<dbReference type="RefSeq" id="WP_307335585.1">
    <property type="nucleotide sequence ID" value="NZ_JAUSUD010000001.1"/>
</dbReference>
<keyword evidence="2" id="KW-1185">Reference proteome</keyword>